<dbReference type="AlphaFoldDB" id="A0A923LWW8"/>
<proteinExistence type="predicted"/>
<sequence length="89" mass="10491">MARAIDAYTLNNDLVSWYNDTEDEKEKSILRRVMQRVVQAPTITPQNEALTCEGCYYIKNDDYSPCAWCIRSKENEDYYRRPPEGEEDT</sequence>
<protein>
    <submittedName>
        <fullName evidence="1">Uncharacterized protein</fullName>
    </submittedName>
</protein>
<dbReference type="Proteomes" id="UP000606499">
    <property type="component" value="Unassembled WGS sequence"/>
</dbReference>
<gene>
    <name evidence="1" type="ORF">H8S45_15755</name>
</gene>
<dbReference type="EMBL" id="JACOPL010000057">
    <property type="protein sequence ID" value="MBC5726893.1"/>
    <property type="molecule type" value="Genomic_DNA"/>
</dbReference>
<keyword evidence="2" id="KW-1185">Reference proteome</keyword>
<dbReference type="RefSeq" id="WP_186950579.1">
    <property type="nucleotide sequence ID" value="NZ_JACOPL010000057.1"/>
</dbReference>
<evidence type="ECO:0000313" key="1">
    <source>
        <dbReference type="EMBL" id="MBC5726893.1"/>
    </source>
</evidence>
<organism evidence="1 2">
    <name type="scientific">Agathobaculum faecis</name>
    <dbReference type="NCBI Taxonomy" id="2763013"/>
    <lineage>
        <taxon>Bacteria</taxon>
        <taxon>Bacillati</taxon>
        <taxon>Bacillota</taxon>
        <taxon>Clostridia</taxon>
        <taxon>Eubacteriales</taxon>
        <taxon>Butyricicoccaceae</taxon>
        <taxon>Agathobaculum</taxon>
    </lineage>
</organism>
<reference evidence="1" key="1">
    <citation type="submission" date="2020-08" db="EMBL/GenBank/DDBJ databases">
        <title>Genome public.</title>
        <authorList>
            <person name="Liu C."/>
            <person name="Sun Q."/>
        </authorList>
    </citation>
    <scope>NUCLEOTIDE SEQUENCE</scope>
    <source>
        <strain evidence="1">NSJ-28</strain>
    </source>
</reference>
<comment type="caution">
    <text evidence="1">The sequence shown here is derived from an EMBL/GenBank/DDBJ whole genome shotgun (WGS) entry which is preliminary data.</text>
</comment>
<accession>A0A923LWW8</accession>
<name>A0A923LWW8_9FIRM</name>
<evidence type="ECO:0000313" key="2">
    <source>
        <dbReference type="Proteomes" id="UP000606499"/>
    </source>
</evidence>